<evidence type="ECO:0000259" key="2">
    <source>
        <dbReference type="Pfam" id="PF01321"/>
    </source>
</evidence>
<dbReference type="CDD" id="cd01066">
    <property type="entry name" value="APP_MetAP"/>
    <property type="match status" value="1"/>
</dbReference>
<dbReference type="InterPro" id="IPR036005">
    <property type="entry name" value="Creatinase/aminopeptidase-like"/>
</dbReference>
<reference evidence="3" key="1">
    <citation type="submission" date="2018-07" db="EMBL/GenBank/DDBJ databases">
        <authorList>
            <consortium name="Genoscope - CEA"/>
            <person name="William W."/>
        </authorList>
    </citation>
    <scope>NUCLEOTIDE SEQUENCE</scope>
    <source>
        <strain evidence="3">IK1</strain>
    </source>
</reference>
<name>A0A653ACP4_UNCDX</name>
<evidence type="ECO:0000313" key="3">
    <source>
        <dbReference type="EMBL" id="VBB45403.1"/>
    </source>
</evidence>
<dbReference type="Pfam" id="PF01321">
    <property type="entry name" value="Creatinase_N"/>
    <property type="match status" value="1"/>
</dbReference>
<dbReference type="InterPro" id="IPR000587">
    <property type="entry name" value="Creatinase_N"/>
</dbReference>
<dbReference type="SUPFAM" id="SSF53092">
    <property type="entry name" value="Creatinase/prolidase N-terminal domain"/>
    <property type="match status" value="1"/>
</dbReference>
<dbReference type="PANTHER" id="PTHR46112:SF2">
    <property type="entry name" value="XAA-PRO AMINOPEPTIDASE P-RELATED"/>
    <property type="match status" value="1"/>
</dbReference>
<accession>A0A653ACP4</accession>
<evidence type="ECO:0000259" key="1">
    <source>
        <dbReference type="Pfam" id="PF00557"/>
    </source>
</evidence>
<dbReference type="InterPro" id="IPR050659">
    <property type="entry name" value="Peptidase_M24B"/>
</dbReference>
<feature type="domain" description="Creatinase N-terminal" evidence="2">
    <location>
        <begin position="48"/>
        <end position="174"/>
    </location>
</feature>
<protein>
    <submittedName>
        <fullName evidence="3">Peptidase M24</fullName>
    </submittedName>
</protein>
<dbReference type="Pfam" id="PF00557">
    <property type="entry name" value="Peptidase_M24"/>
    <property type="match status" value="1"/>
</dbReference>
<organism evidence="3">
    <name type="scientific">Uncultured Desulfatiglans sp</name>
    <dbReference type="NCBI Taxonomy" id="1748965"/>
    <lineage>
        <taxon>Bacteria</taxon>
        <taxon>Pseudomonadati</taxon>
        <taxon>Thermodesulfobacteriota</taxon>
        <taxon>Desulfobacteria</taxon>
        <taxon>Desulfatiglandales</taxon>
        <taxon>Desulfatiglandaceae</taxon>
        <taxon>Desulfatiglans</taxon>
        <taxon>environmental samples</taxon>
    </lineage>
</organism>
<dbReference type="EMBL" id="UPXX01000029">
    <property type="protein sequence ID" value="VBB45403.1"/>
    <property type="molecule type" value="Genomic_DNA"/>
</dbReference>
<proteinExistence type="predicted"/>
<sequence length="434" mass="47844">MCAACGVEPKKTDCQVIKMNFSEGIPNRSEYISPSSIFPIPADEIFARIRKIQAKLADAQLDGLLVVQRADLFYFTGTAQNGVLFIPVGGDPLLMVKRYLPRARQESAIRRIVPLPSVKNIPDLISAHTPQPYPAKMGMELDVMPVNEFRFYRGLLGCKECLDASPLILETRMIKSAWEMDRISDAADLSYRCFKFMQAHLRPGLSEIAFASMVEGYARELGHAGKLRVRDYQTEGYSWHILSGPSGGKVGLLDSPMSGEGSSPAFPCGAGPRKIQAHDPIMADLSYVLNGYHFDETRMLVLGDMPYKAREAYKAITEVHDCVLDAVRPGVSMNALFDCANRKASALGYEDAFLGPPGEKVRFIGHGIGVELIEPPIIALGKREVLQEGMVFALEPKLTFQDAFAAGIESVFRVTAKGHRLMSRTPRDILTCPL</sequence>
<dbReference type="InterPro" id="IPR029149">
    <property type="entry name" value="Creatin/AminoP/Spt16_N"/>
</dbReference>
<feature type="domain" description="Peptidase M24" evidence="1">
    <location>
        <begin position="182"/>
        <end position="416"/>
    </location>
</feature>
<dbReference type="PANTHER" id="PTHR46112">
    <property type="entry name" value="AMINOPEPTIDASE"/>
    <property type="match status" value="1"/>
</dbReference>
<dbReference type="AlphaFoldDB" id="A0A653ACP4"/>
<dbReference type="InterPro" id="IPR000994">
    <property type="entry name" value="Pept_M24"/>
</dbReference>
<dbReference type="Gene3D" id="3.40.350.10">
    <property type="entry name" value="Creatinase/prolidase N-terminal domain"/>
    <property type="match status" value="1"/>
</dbReference>
<dbReference type="Gene3D" id="3.90.230.10">
    <property type="entry name" value="Creatinase/methionine aminopeptidase superfamily"/>
    <property type="match status" value="1"/>
</dbReference>
<gene>
    <name evidence="3" type="ORF">TRIP_B350354</name>
</gene>
<dbReference type="SUPFAM" id="SSF55920">
    <property type="entry name" value="Creatinase/aminopeptidase"/>
    <property type="match status" value="1"/>
</dbReference>